<protein>
    <submittedName>
        <fullName evidence="11">Drug resistance transporter, EmrB/QacA subfamily</fullName>
    </submittedName>
</protein>
<evidence type="ECO:0000256" key="6">
    <source>
        <dbReference type="ARBA" id="ARBA00023136"/>
    </source>
</evidence>
<dbReference type="Gene3D" id="1.20.1250.20">
    <property type="entry name" value="MFS general substrate transporter like domains"/>
    <property type="match status" value="1"/>
</dbReference>
<dbReference type="InterPro" id="IPR004638">
    <property type="entry name" value="EmrB-like"/>
</dbReference>
<dbReference type="SUPFAM" id="SSF103473">
    <property type="entry name" value="MFS general substrate transporter"/>
    <property type="match status" value="1"/>
</dbReference>
<keyword evidence="3" id="KW-1003">Cell membrane</keyword>
<keyword evidence="12" id="KW-1185">Reference proteome</keyword>
<dbReference type="InterPro" id="IPR020846">
    <property type="entry name" value="MFS_dom"/>
</dbReference>
<dbReference type="PANTHER" id="PTHR42718">
    <property type="entry name" value="MAJOR FACILITATOR SUPERFAMILY MULTIDRUG TRANSPORTER MFSC"/>
    <property type="match status" value="1"/>
</dbReference>
<dbReference type="GO" id="GO:0005886">
    <property type="term" value="C:plasma membrane"/>
    <property type="evidence" value="ECO:0007669"/>
    <property type="project" value="UniProtKB-SubCell"/>
</dbReference>
<feature type="transmembrane region" description="Helical" evidence="9">
    <location>
        <begin position="188"/>
        <end position="206"/>
    </location>
</feature>
<comment type="subcellular location">
    <subcellularLocation>
        <location evidence="1">Cell membrane</location>
        <topology evidence="1">Multi-pass membrane protein</topology>
    </subcellularLocation>
</comment>
<evidence type="ECO:0000256" key="3">
    <source>
        <dbReference type="ARBA" id="ARBA00022475"/>
    </source>
</evidence>
<feature type="transmembrane region" description="Helical" evidence="9">
    <location>
        <begin position="29"/>
        <end position="49"/>
    </location>
</feature>
<dbReference type="InterPro" id="IPR011701">
    <property type="entry name" value="MFS"/>
</dbReference>
<feature type="transmembrane region" description="Helical" evidence="9">
    <location>
        <begin position="381"/>
        <end position="404"/>
    </location>
</feature>
<dbReference type="NCBIfam" id="TIGR00711">
    <property type="entry name" value="efflux_EmrB"/>
    <property type="match status" value="1"/>
</dbReference>
<evidence type="ECO:0000313" key="11">
    <source>
        <dbReference type="EMBL" id="SFL88903.1"/>
    </source>
</evidence>
<evidence type="ECO:0000256" key="4">
    <source>
        <dbReference type="ARBA" id="ARBA00022692"/>
    </source>
</evidence>
<feature type="transmembrane region" description="Helical" evidence="9">
    <location>
        <begin position="218"/>
        <end position="238"/>
    </location>
</feature>
<dbReference type="CDD" id="cd17321">
    <property type="entry name" value="MFS_MMR_MDR_like"/>
    <property type="match status" value="1"/>
</dbReference>
<keyword evidence="7" id="KW-0046">Antibiotic resistance</keyword>
<name>A0A1I4LDK6_9ACTN</name>
<evidence type="ECO:0000256" key="2">
    <source>
        <dbReference type="ARBA" id="ARBA00022448"/>
    </source>
</evidence>
<feature type="transmembrane region" description="Helical" evidence="9">
    <location>
        <begin position="127"/>
        <end position="147"/>
    </location>
</feature>
<dbReference type="PROSITE" id="PS50850">
    <property type="entry name" value="MFS"/>
    <property type="match status" value="1"/>
</dbReference>
<feature type="transmembrane region" description="Helical" evidence="9">
    <location>
        <begin position="159"/>
        <end position="182"/>
    </location>
</feature>
<organism evidence="11 12">
    <name type="scientific">Streptomyces pini</name>
    <dbReference type="NCBI Taxonomy" id="1520580"/>
    <lineage>
        <taxon>Bacteria</taxon>
        <taxon>Bacillati</taxon>
        <taxon>Actinomycetota</taxon>
        <taxon>Actinomycetes</taxon>
        <taxon>Kitasatosporales</taxon>
        <taxon>Streptomycetaceae</taxon>
        <taxon>Streptomyces</taxon>
    </lineage>
</organism>
<keyword evidence="5 9" id="KW-1133">Transmembrane helix</keyword>
<feature type="transmembrane region" description="Helical" evidence="9">
    <location>
        <begin position="352"/>
        <end position="369"/>
    </location>
</feature>
<feature type="transmembrane region" description="Helical" evidence="9">
    <location>
        <begin position="69"/>
        <end position="89"/>
    </location>
</feature>
<keyword evidence="6 9" id="KW-0472">Membrane</keyword>
<evidence type="ECO:0000256" key="8">
    <source>
        <dbReference type="SAM" id="MobiDB-lite"/>
    </source>
</evidence>
<dbReference type="Pfam" id="PF07690">
    <property type="entry name" value="MFS_1"/>
    <property type="match status" value="1"/>
</dbReference>
<dbReference type="EMBL" id="FOSG01000031">
    <property type="protein sequence ID" value="SFL88903.1"/>
    <property type="molecule type" value="Genomic_DNA"/>
</dbReference>
<evidence type="ECO:0000256" key="7">
    <source>
        <dbReference type="ARBA" id="ARBA00023251"/>
    </source>
</evidence>
<feature type="transmembrane region" description="Helical" evidence="9">
    <location>
        <begin position="425"/>
        <end position="443"/>
    </location>
</feature>
<evidence type="ECO:0000256" key="9">
    <source>
        <dbReference type="SAM" id="Phobius"/>
    </source>
</evidence>
<sequence>MSESTVDEAGTAGEAGGPAPSPAASARRWLVLAVIGLAQLMVILDVTIVNIALPSAQQDLGFSDDNRQWVITAYSLAFGSLLLIGGRVGDLFGHKATFVIGLSGFGLASAVGGAADSLEVLVAARALQGVFGALVAPACLALLNITFTDPRERARAFGVYGAITGAGAAIGLLLGGVLTEYLEWRWCLYVNLFIAVFALAGTFAYIRGNDRAEQRDRLDLPGSLLVTAALFCVVYGFANAQTHAWSSLPTWGFLAGGAVLLAVFAFWQTRAANPVLPLRILLDRDRGASFAALLVSGAGLFGAPLFLTFYLQQDLGYSPIQTGLAFLPMNTGIMITAIGAGNALMPRFGPRVVVSAGMAVSALGLAFLTPLDAGSSYLTQILPPVFVMGLGIGLVLAPAMSLGTARVDPRDAGAASASINVMQQVGGSLSIALLSTVAAGAARDHLAGHRPTPELVAQAGIESYSAAYGWAAGFFAAGMVVTALLYRRREHA</sequence>
<gene>
    <name evidence="11" type="ORF">SAMN05192584_1315</name>
</gene>
<feature type="transmembrane region" description="Helical" evidence="9">
    <location>
        <begin position="463"/>
        <end position="486"/>
    </location>
</feature>
<proteinExistence type="predicted"/>
<dbReference type="InterPro" id="IPR036259">
    <property type="entry name" value="MFS_trans_sf"/>
</dbReference>
<dbReference type="Proteomes" id="UP000198928">
    <property type="component" value="Unassembled WGS sequence"/>
</dbReference>
<feature type="transmembrane region" description="Helical" evidence="9">
    <location>
        <begin position="250"/>
        <end position="267"/>
    </location>
</feature>
<dbReference type="PANTHER" id="PTHR42718:SF46">
    <property type="entry name" value="BLR6921 PROTEIN"/>
    <property type="match status" value="1"/>
</dbReference>
<feature type="transmembrane region" description="Helical" evidence="9">
    <location>
        <begin position="288"/>
        <end position="311"/>
    </location>
</feature>
<evidence type="ECO:0000256" key="5">
    <source>
        <dbReference type="ARBA" id="ARBA00022989"/>
    </source>
</evidence>
<dbReference type="OrthoDB" id="4080117at2"/>
<dbReference type="GO" id="GO:0022857">
    <property type="term" value="F:transmembrane transporter activity"/>
    <property type="evidence" value="ECO:0007669"/>
    <property type="project" value="InterPro"/>
</dbReference>
<dbReference type="AlphaFoldDB" id="A0A1I4LDK6"/>
<evidence type="ECO:0000313" key="12">
    <source>
        <dbReference type="Proteomes" id="UP000198928"/>
    </source>
</evidence>
<feature type="transmembrane region" description="Helical" evidence="9">
    <location>
        <begin position="323"/>
        <end position="345"/>
    </location>
</feature>
<dbReference type="GO" id="GO:0046677">
    <property type="term" value="P:response to antibiotic"/>
    <property type="evidence" value="ECO:0007669"/>
    <property type="project" value="UniProtKB-KW"/>
</dbReference>
<dbReference type="RefSeq" id="WP_107415266.1">
    <property type="nucleotide sequence ID" value="NZ_FOSG01000031.1"/>
</dbReference>
<feature type="region of interest" description="Disordered" evidence="8">
    <location>
        <begin position="1"/>
        <end position="21"/>
    </location>
</feature>
<evidence type="ECO:0000259" key="10">
    <source>
        <dbReference type="PROSITE" id="PS50850"/>
    </source>
</evidence>
<keyword evidence="4 9" id="KW-0812">Transmembrane</keyword>
<reference evidence="12" key="1">
    <citation type="submission" date="2016-10" db="EMBL/GenBank/DDBJ databases">
        <authorList>
            <person name="Varghese N."/>
            <person name="Submissions S."/>
        </authorList>
    </citation>
    <scope>NUCLEOTIDE SEQUENCE [LARGE SCALE GENOMIC DNA]</scope>
    <source>
        <strain evidence="12">PL19</strain>
    </source>
</reference>
<dbReference type="Gene3D" id="1.20.1720.10">
    <property type="entry name" value="Multidrug resistance protein D"/>
    <property type="match status" value="1"/>
</dbReference>
<feature type="transmembrane region" description="Helical" evidence="9">
    <location>
        <begin position="96"/>
        <end position="115"/>
    </location>
</feature>
<evidence type="ECO:0000256" key="1">
    <source>
        <dbReference type="ARBA" id="ARBA00004651"/>
    </source>
</evidence>
<accession>A0A1I4LDK6</accession>
<keyword evidence="2" id="KW-0813">Transport</keyword>
<feature type="domain" description="Major facilitator superfamily (MFS) profile" evidence="10">
    <location>
        <begin position="31"/>
        <end position="490"/>
    </location>
</feature>